<dbReference type="OrthoDB" id="4329964at2"/>
<sequence>MVTDIKDTARPAEARAILGLLPTRPRLLALGEPTHGENTLLDLRNDVFRQLAEQEGYRTIAVESDCLKALLVDDYVTTGTGTLDDVMTHGFSHDWGTHRANRDLVRWMRAHNETRPAAEHVHFAGFDGPFEITHAESPREALTALHTHLALDTAPLDHLLGPDTRWTDQAAMLDPTRSPGRSPEAQQLRLLADDLTALLDHQPHSVRADLYARTATALLRYHHWMADPTPARMTRLCAQRDATMAHNLLALADQGPTFVHAHNAHLQREKSSMQMWQERVEWWSAGALLTVRLGKNYAFAATALGTLHHQGVDTPPPDTLEGLLYEIPHPQYVIDPAHLPNTRPRVSPWFGYAPLDPSHLPTIDALVYVKDV</sequence>
<comment type="caution">
    <text evidence="1">The sequence shown here is derived from an EMBL/GenBank/DDBJ whole genome shotgun (WGS) entry which is preliminary data.</text>
</comment>
<reference evidence="2" key="1">
    <citation type="submission" date="2014-07" db="EMBL/GenBank/DDBJ databases">
        <title>Genome sequencing of plant-pathogenic Streptomyces species.</title>
        <authorList>
            <person name="Harrison J."/>
            <person name="Sapp M."/>
            <person name="Thwaites R."/>
            <person name="Studholme D.J."/>
        </authorList>
    </citation>
    <scope>NUCLEOTIDE SEQUENCE [LARGE SCALE GENOMIC DNA]</scope>
    <source>
        <strain evidence="2">NCPPB 4445</strain>
    </source>
</reference>
<dbReference type="EMBL" id="JPPY01000263">
    <property type="protein sequence ID" value="KND23260.1"/>
    <property type="molecule type" value="Genomic_DNA"/>
</dbReference>
<dbReference type="InterPro" id="IPR014622">
    <property type="entry name" value="UCP036794_erythomycin"/>
</dbReference>
<dbReference type="Gene3D" id="1.20.1440.30">
    <property type="entry name" value="Biosynthetic Protein domain"/>
    <property type="match status" value="1"/>
</dbReference>
<dbReference type="Gene3D" id="3.30.1870.10">
    <property type="entry name" value="EreA-like, domain 2"/>
    <property type="match status" value="1"/>
</dbReference>
<dbReference type="PANTHER" id="PTHR31299:SF0">
    <property type="entry name" value="ESTERASE, PUTATIVE (AFU_ORTHOLOGUE AFUA_1G05850)-RELATED"/>
    <property type="match status" value="1"/>
</dbReference>
<accession>A0A0L0JD30</accession>
<evidence type="ECO:0000313" key="1">
    <source>
        <dbReference type="EMBL" id="KND23260.1"/>
    </source>
</evidence>
<dbReference type="RefSeq" id="WP_050375822.1">
    <property type="nucleotide sequence ID" value="NZ_KQ257835.1"/>
</dbReference>
<dbReference type="CDD" id="cd14728">
    <property type="entry name" value="Ere-like"/>
    <property type="match status" value="1"/>
</dbReference>
<evidence type="ECO:0000313" key="2">
    <source>
        <dbReference type="Proteomes" id="UP000037151"/>
    </source>
</evidence>
<dbReference type="PIRSF" id="PIRSF036794">
    <property type="entry name" value="UCP_erythr_ester"/>
    <property type="match status" value="1"/>
</dbReference>
<dbReference type="PANTHER" id="PTHR31299">
    <property type="entry name" value="ESTERASE, PUTATIVE (AFU_ORTHOLOGUE AFUA_1G05850)-RELATED"/>
    <property type="match status" value="1"/>
</dbReference>
<dbReference type="InterPro" id="IPR052036">
    <property type="entry name" value="Hydrolase/PRTase-associated"/>
</dbReference>
<name>A0A0L0JD30_9ACTN</name>
<dbReference type="Proteomes" id="UP000037151">
    <property type="component" value="Unassembled WGS sequence"/>
</dbReference>
<gene>
    <name evidence="1" type="ORF">IQ63_45115</name>
</gene>
<organism evidence="1 2">
    <name type="scientific">Streptomyces acidiscabies</name>
    <dbReference type="NCBI Taxonomy" id="42234"/>
    <lineage>
        <taxon>Bacteria</taxon>
        <taxon>Bacillati</taxon>
        <taxon>Actinomycetota</taxon>
        <taxon>Actinomycetes</taxon>
        <taxon>Kitasatosporales</taxon>
        <taxon>Streptomycetaceae</taxon>
        <taxon>Streptomyces</taxon>
    </lineage>
</organism>
<dbReference type="Gene3D" id="3.40.1660.10">
    <property type="entry name" value="EreA-like (biosynthetic domain)"/>
    <property type="match status" value="1"/>
</dbReference>
<dbReference type="AlphaFoldDB" id="A0A0L0JD30"/>
<dbReference type="PATRIC" id="fig|42234.21.peg.9266"/>
<dbReference type="InterPro" id="IPR007815">
    <property type="entry name" value="Emycin_Estase"/>
</dbReference>
<dbReference type="GO" id="GO:0046677">
    <property type="term" value="P:response to antibiotic"/>
    <property type="evidence" value="ECO:0007669"/>
    <property type="project" value="InterPro"/>
</dbReference>
<proteinExistence type="predicted"/>
<dbReference type="Pfam" id="PF05139">
    <property type="entry name" value="Erythro_esteras"/>
    <property type="match status" value="1"/>
</dbReference>
<protein>
    <submittedName>
        <fullName evidence="1">Erythromycin esterase</fullName>
    </submittedName>
</protein>
<dbReference type="SUPFAM" id="SSF159501">
    <property type="entry name" value="EreA/ChaN-like"/>
    <property type="match status" value="1"/>
</dbReference>